<evidence type="ECO:0008006" key="5">
    <source>
        <dbReference type="Google" id="ProtNLM"/>
    </source>
</evidence>
<evidence type="ECO:0000313" key="3">
    <source>
        <dbReference type="EMBL" id="USD22158.1"/>
    </source>
</evidence>
<evidence type="ECO:0000256" key="2">
    <source>
        <dbReference type="SAM" id="MobiDB-lite"/>
    </source>
</evidence>
<dbReference type="EMBL" id="CP092418">
    <property type="protein sequence ID" value="USD22158.1"/>
    <property type="molecule type" value="Genomic_DNA"/>
</dbReference>
<evidence type="ECO:0000313" key="4">
    <source>
        <dbReference type="Proteomes" id="UP001055658"/>
    </source>
</evidence>
<dbReference type="Proteomes" id="UP001055658">
    <property type="component" value="Chromosome"/>
</dbReference>
<evidence type="ECO:0000256" key="1">
    <source>
        <dbReference type="SAM" id="Coils"/>
    </source>
</evidence>
<dbReference type="RefSeq" id="WP_252084520.1">
    <property type="nucleotide sequence ID" value="NZ_CP092418.1"/>
</dbReference>
<feature type="coiled-coil region" evidence="1">
    <location>
        <begin position="836"/>
        <end position="863"/>
    </location>
</feature>
<organism evidence="3 4">
    <name type="scientific">Microbulbifer variabilis</name>
    <dbReference type="NCBI Taxonomy" id="266805"/>
    <lineage>
        <taxon>Bacteria</taxon>
        <taxon>Pseudomonadati</taxon>
        <taxon>Pseudomonadota</taxon>
        <taxon>Gammaproteobacteria</taxon>
        <taxon>Cellvibrionales</taxon>
        <taxon>Microbulbiferaceae</taxon>
        <taxon>Microbulbifer</taxon>
    </lineage>
</organism>
<keyword evidence="4" id="KW-1185">Reference proteome</keyword>
<feature type="region of interest" description="Disordered" evidence="2">
    <location>
        <begin position="526"/>
        <end position="545"/>
    </location>
</feature>
<gene>
    <name evidence="3" type="ORF">MJO52_03205</name>
</gene>
<sequence>MRNNSETFDLYNQAAQRELRLVIEIGFDLPLYITSHNDIPSLPANAVLGALKKCSATSQRIIPEQGRAEIGAISFEVVDINGLLSYVLRDELEQGNGIKGRSVRLYQGFAGLDWADFRLEQTQIAEESIAYAEGVYRVRCRDIQREMRRDIFVPNSTRLAANFSKTASTLWVFDTSSFEPNPHTAAYGDAPNQSVYYLKIKYQDGFEIVRATGKTGNSFTGCTRGLFGTFARDHALPEDSGDESGVEIEEFVYLEGPGPQLAYALLTGKILGTNNVLPSNWHLGIDPAFVVQDEFENIGADWYKPSDHRKGKILRFDGLEKTDGKKFIETEINLLLGAFMPVNAAGQLGFRRMAGVLAESGTVATISPDDVSSLGELKYNLAGVHNAFSVQWSWFEQPGFDGKFLRSNNLIDADSISTHGEAKPLALKFRGLHNSRHTYTTLKNTFDALRDRFAGPPLTLRLGLLPSKNDLEVGDIVRVSLPQLRDHSQNVSGGILDRAMEVQRINVDQVSGAVSVDLFGSYQPASAVPDQPSGSTSTGELPDSWYSAEGTEMTAAGLAIDASGFLTANGTLYGADNSRTVFYYLGDLAIPAGRTLFVSDNVELHVRGVLQIDGTLRGVPSNGGRGFLGSCRGGGGRVSGIGATNRTMYNRIRGQIVVGRNSVMPPLNIENNGGELQGIPEDMRGTGGARGGNSYYYLRGDQSYENSGYGGSGGQGGASLVIVARGIALGVSGTINTSGGNGSGGSLGTGIQKIPGGSGGGGAPGGIVLLVDGTQNPMPVLTNSRIVACYGSSPSSPGTAGQGGTCLGTAAARVLFVPKSRTPYPDPEDPALDPDLQAALEAAEEAKADAQKALEDLGNISADGVLHINEKLQLIREYSQLINDQVKLDALASNFGTALDPKRAAFTNALTALTSYLQGLIPAWDNRQENTPVSRTLFDSNWTYAYDQKTALHNAVVEATRSKAFDATRNIIGFDEASGQFTDNGILIGNMQSVRKAQLRAQQASGSVFFEAFTDTTAADDWVVYAGSDSGYLYEVRPDTDKDVAGGNVLRVGQDDKASNAWLEYRERFPFDPDKLYRIKFRVWVGSGGDADRSLYLGINCFDKDGKRVNASGSETHSGSHYIAAPGVKASGAGWKEYTAYFQGRTTGNASYQSTVGHNTIAQPAQLQATVRQFTPVIIANYDATKKGVTQIDYVRIDTVEPTGNGLYLKINSNSSLGDNASPGEARLCGFDANGNPDGTLPGWFYWGGKRIKIPPVELNPSLGGLFYIVTETDGVWISAGSALSVSIERGAYRYHYYDGASSTTKRGYFSSIENKLIIGEIFLSGSEVVKSGGIYQNPRPLGGFSAYLSGLNEKGAINEQRSLPHIQSGISSITSGGAPLTARDDGSTAKITVASHTVQYGFGAVSYNSGSITGLSFSRKYYVYCDDENYAGGAVTYKATTSFTVLAANTHRRYVGTITTPANGGGGTIPTDPWCVDYDTLLPDGRYVRDLQPGDLVECIDVGTGERGVFPLRAMGSGEEVCYSLRTPEGAEIWQSESTPMDLPDGSIVRTPHMLGKPVYVLCHGASQLSTVTEIRKLGPRRVLKPDFGDRMFFAGRQAELTMATHNARQKP</sequence>
<name>A0ABY4VCZ5_9GAMM</name>
<proteinExistence type="predicted"/>
<keyword evidence="1" id="KW-0175">Coiled coil</keyword>
<accession>A0ABY4VCZ5</accession>
<reference evidence="3" key="1">
    <citation type="submission" date="2022-02" db="EMBL/GenBank/DDBJ databases">
        <title>Coral-associated bacteria.</title>
        <authorList>
            <person name="Tang K."/>
            <person name="Wang X."/>
        </authorList>
    </citation>
    <scope>NUCLEOTIDE SEQUENCE</scope>
    <source>
        <strain evidence="3">SCSIO 43006</strain>
    </source>
</reference>
<protein>
    <recommendedName>
        <fullName evidence="5">Tip attachment protein J domain-containing protein</fullName>
    </recommendedName>
</protein>